<feature type="compositionally biased region" description="Gly residues" evidence="5">
    <location>
        <begin position="693"/>
        <end position="704"/>
    </location>
</feature>
<evidence type="ECO:0000256" key="3">
    <source>
        <dbReference type="ARBA" id="ARBA00022989"/>
    </source>
</evidence>
<evidence type="ECO:0000256" key="2">
    <source>
        <dbReference type="ARBA" id="ARBA00022692"/>
    </source>
</evidence>
<sequence length="985" mass="104039">MVRLVVLRACAVAFVCVCVVALSCGGGSGVPSVDAGKQLELEDLGGGGGGGGGTGGTGGNGDDPDMGGEDPIDQGDPPVTTTPTTTTATSKTFSIAAAASATWVKDYDGYITDNFFRVGLYDRHRGLLAFDNEDLRGPLSECRDTGRLASATLHVFASSTNKNANHRPLHVVADGLRQPFLSGNEHWPTNFVNDGAYVHELPTASVIIEEGDIDSDEGESVSFQWDVTRIVERWLDTSADDDASQVRAFVLYDTAEDNSGSTSNSAVAFSTAPAILSFQCTRTPPQQSMVTRTRIDQWWVASHPTGSWGSDSLKVCTRSSCDVGYDNVLLGVDYARRGVLVWSADDTDQLLDATATCPGTVTARLTMTSKEDPTTADSSFRLRALKKIPQCKDLTRSCEKASQSWDDDFVDEYTFGETATAGGGGESRILQWDATQVWSEYVQERDNSDPTQGPMAVVVWIDGDVSSGASHIGLFSFRNNDDDILTAAEERCARGFSLQLTMTIAGAISNAGKDVKLKLRALRQAPECSDSGASDDDSSEENGREYMCTADALEANFARRYSERVYEKAVDEEVGRVLQGNTLVLDVTEVWSQLSSKDTHEGGSEGGHGAFALVLWVDGDTSTNRDRGSLTFKSASSFKEPTLSIRRGSIVVTVTLADTSSVATVRRAVSNGEVVVDVGGGKVAAEPAAVNGGDSGGGDGGGGVSTTTATTTGKKGGVDASSSSSSSSALSTPVIVGIAVGAVVCCTVVIVLVVRRSRPRRTHTTPALDDVGAASTLAMYANPMYEAPPRSTSADQAMPPTPSSASTLSSTPGGGVVASEPAGAVYDVPQVRGAHVVSGWEATAPTYANTVSANASPQYDHLRQPQGQHRRQQQQHRQEHGQAAWAPAFGHSQAHHAAPPPLTSTAAPGVYDMLQRPEQEPQYKSAPDGEYDSLQRLTFVRGKSVRTHKRMPAGNRGPTSARAHMAVAEEDAEGDYVDATIGWDA</sequence>
<dbReference type="GeneID" id="16078386"/>
<evidence type="ECO:0000313" key="9">
    <source>
        <dbReference type="Proteomes" id="UP000007799"/>
    </source>
</evidence>
<dbReference type="GO" id="GO:0071944">
    <property type="term" value="C:cell periphery"/>
    <property type="evidence" value="ECO:0007669"/>
    <property type="project" value="UniProtKB-ARBA"/>
</dbReference>
<name>F2TZ12_SALR5</name>
<evidence type="ECO:0000256" key="6">
    <source>
        <dbReference type="SAM" id="Phobius"/>
    </source>
</evidence>
<dbReference type="KEGG" id="sre:PTSG_01812"/>
<feature type="compositionally biased region" description="Gly residues" evidence="5">
    <location>
        <begin position="44"/>
        <end position="61"/>
    </location>
</feature>
<feature type="region of interest" description="Disordered" evidence="5">
    <location>
        <begin position="859"/>
        <end position="883"/>
    </location>
</feature>
<proteinExistence type="predicted"/>
<dbReference type="Proteomes" id="UP000007799">
    <property type="component" value="Unassembled WGS sequence"/>
</dbReference>
<evidence type="ECO:0000256" key="7">
    <source>
        <dbReference type="SAM" id="SignalP"/>
    </source>
</evidence>
<keyword evidence="4 6" id="KW-0472">Membrane</keyword>
<keyword evidence="7" id="KW-0732">Signal</keyword>
<feature type="region of interest" description="Disordered" evidence="5">
    <location>
        <begin position="788"/>
        <end position="815"/>
    </location>
</feature>
<accession>F2TZ12</accession>
<dbReference type="PANTHER" id="PTHR15549">
    <property type="entry name" value="PAIRED IMMUNOGLOBULIN-LIKE TYPE 2 RECEPTOR"/>
    <property type="match status" value="1"/>
</dbReference>
<dbReference type="InParanoid" id="F2TZ12"/>
<comment type="subcellular location">
    <subcellularLocation>
        <location evidence="1">Membrane</location>
        <topology evidence="1">Single-pass membrane protein</topology>
    </subcellularLocation>
</comment>
<protein>
    <submittedName>
        <fullName evidence="8">Uncharacterized protein</fullName>
    </submittedName>
</protein>
<evidence type="ECO:0000313" key="8">
    <source>
        <dbReference type="EMBL" id="EGD78836.1"/>
    </source>
</evidence>
<reference evidence="8" key="1">
    <citation type="submission" date="2009-08" db="EMBL/GenBank/DDBJ databases">
        <title>Annotation of Salpingoeca rosetta.</title>
        <authorList>
            <consortium name="The Broad Institute Genome Sequencing Platform"/>
            <person name="Russ C."/>
            <person name="Cuomo C."/>
            <person name="Burger G."/>
            <person name="Gray M.W."/>
            <person name="Holland P.W.H."/>
            <person name="King N."/>
            <person name="Lang F.B.F."/>
            <person name="Roger A.J."/>
            <person name="Ruiz-Trillo I."/>
            <person name="Young S.K."/>
            <person name="Zeng Q."/>
            <person name="Gargeya S."/>
            <person name="Alvarado L."/>
            <person name="Berlin A."/>
            <person name="Chapman S.B."/>
            <person name="Chen Z."/>
            <person name="Freedman E."/>
            <person name="Gellesch M."/>
            <person name="Goldberg J."/>
            <person name="Griggs A."/>
            <person name="Gujja S."/>
            <person name="Heilman E."/>
            <person name="Heiman D."/>
            <person name="Howarth C."/>
            <person name="Mehta T."/>
            <person name="Neiman D."/>
            <person name="Pearson M."/>
            <person name="Roberts A."/>
            <person name="Saif S."/>
            <person name="Shea T."/>
            <person name="Shenoy N."/>
            <person name="Sisk P."/>
            <person name="Stolte C."/>
            <person name="Sykes S."/>
            <person name="White J."/>
            <person name="Yandava C."/>
            <person name="Haas B."/>
            <person name="Nusbaum C."/>
            <person name="Birren B."/>
        </authorList>
    </citation>
    <scope>NUCLEOTIDE SEQUENCE [LARGE SCALE GENOMIC DNA]</scope>
    <source>
        <strain evidence="8">ATCC 50818</strain>
    </source>
</reference>
<feature type="transmembrane region" description="Helical" evidence="6">
    <location>
        <begin position="734"/>
        <end position="754"/>
    </location>
</feature>
<feature type="region of interest" description="Disordered" evidence="5">
    <location>
        <begin position="687"/>
        <end position="728"/>
    </location>
</feature>
<evidence type="ECO:0000256" key="1">
    <source>
        <dbReference type="ARBA" id="ARBA00004167"/>
    </source>
</evidence>
<keyword evidence="3 6" id="KW-1133">Transmembrane helix</keyword>
<keyword evidence="2 6" id="KW-0812">Transmembrane</keyword>
<dbReference type="PROSITE" id="PS51257">
    <property type="entry name" value="PROKAR_LIPOPROTEIN"/>
    <property type="match status" value="1"/>
</dbReference>
<feature type="compositionally biased region" description="Acidic residues" evidence="5">
    <location>
        <begin position="62"/>
        <end position="73"/>
    </location>
</feature>
<evidence type="ECO:0000256" key="5">
    <source>
        <dbReference type="SAM" id="MobiDB-lite"/>
    </source>
</evidence>
<dbReference type="RefSeq" id="XP_004997792.1">
    <property type="nucleotide sequence ID" value="XM_004997735.1"/>
</dbReference>
<dbReference type="AlphaFoldDB" id="F2TZ12"/>
<organism evidence="9">
    <name type="scientific">Salpingoeca rosetta (strain ATCC 50818 / BSB-021)</name>
    <dbReference type="NCBI Taxonomy" id="946362"/>
    <lineage>
        <taxon>Eukaryota</taxon>
        <taxon>Choanoflagellata</taxon>
        <taxon>Craspedida</taxon>
        <taxon>Salpingoecidae</taxon>
        <taxon>Salpingoeca</taxon>
    </lineage>
</organism>
<keyword evidence="9" id="KW-1185">Reference proteome</keyword>
<dbReference type="EMBL" id="GL832957">
    <property type="protein sequence ID" value="EGD78836.1"/>
    <property type="molecule type" value="Genomic_DNA"/>
</dbReference>
<feature type="signal peptide" evidence="7">
    <location>
        <begin position="1"/>
        <end position="29"/>
    </location>
</feature>
<gene>
    <name evidence="8" type="ORF">PTSG_01812</name>
</gene>
<dbReference type="InterPro" id="IPR051694">
    <property type="entry name" value="Immunoregulatory_rcpt-like"/>
</dbReference>
<feature type="compositionally biased region" description="Low complexity" evidence="5">
    <location>
        <begin position="705"/>
        <end position="728"/>
    </location>
</feature>
<feature type="region of interest" description="Disordered" evidence="5">
    <location>
        <begin position="41"/>
        <end position="87"/>
    </location>
</feature>
<evidence type="ECO:0000256" key="4">
    <source>
        <dbReference type="ARBA" id="ARBA00023136"/>
    </source>
</evidence>
<feature type="chain" id="PRO_5003288238" evidence="7">
    <location>
        <begin position="30"/>
        <end position="985"/>
    </location>
</feature>
<dbReference type="GO" id="GO:0016020">
    <property type="term" value="C:membrane"/>
    <property type="evidence" value="ECO:0007669"/>
    <property type="project" value="UniProtKB-SubCell"/>
</dbReference>